<name>A0A5B7JVV1_PORTR</name>
<sequence>MHRQVAHSARGNRGGETIKIYYRGHMSTDYKTEEKTIKNIVYKNVRPTDKNSRITLTIYSRAPLSARSINVNRN</sequence>
<evidence type="ECO:0000313" key="1">
    <source>
        <dbReference type="EMBL" id="MPC97287.1"/>
    </source>
</evidence>
<reference evidence="1 2" key="1">
    <citation type="submission" date="2019-05" db="EMBL/GenBank/DDBJ databases">
        <title>Another draft genome of Portunus trituberculatus and its Hox gene families provides insights of decapod evolution.</title>
        <authorList>
            <person name="Jeong J.-H."/>
            <person name="Song I."/>
            <person name="Kim S."/>
            <person name="Choi T."/>
            <person name="Kim D."/>
            <person name="Ryu S."/>
            <person name="Kim W."/>
        </authorList>
    </citation>
    <scope>NUCLEOTIDE SEQUENCE [LARGE SCALE GENOMIC DNA]</scope>
    <source>
        <tissue evidence="1">Muscle</tissue>
    </source>
</reference>
<protein>
    <submittedName>
        <fullName evidence="1">Uncharacterized protein</fullName>
    </submittedName>
</protein>
<organism evidence="1 2">
    <name type="scientific">Portunus trituberculatus</name>
    <name type="common">Swimming crab</name>
    <name type="synonym">Neptunus trituberculatus</name>
    <dbReference type="NCBI Taxonomy" id="210409"/>
    <lineage>
        <taxon>Eukaryota</taxon>
        <taxon>Metazoa</taxon>
        <taxon>Ecdysozoa</taxon>
        <taxon>Arthropoda</taxon>
        <taxon>Crustacea</taxon>
        <taxon>Multicrustacea</taxon>
        <taxon>Malacostraca</taxon>
        <taxon>Eumalacostraca</taxon>
        <taxon>Eucarida</taxon>
        <taxon>Decapoda</taxon>
        <taxon>Pleocyemata</taxon>
        <taxon>Brachyura</taxon>
        <taxon>Eubrachyura</taxon>
        <taxon>Portunoidea</taxon>
        <taxon>Portunidae</taxon>
        <taxon>Portuninae</taxon>
        <taxon>Portunus</taxon>
    </lineage>
</organism>
<gene>
    <name evidence="1" type="ORF">E2C01_092592</name>
</gene>
<comment type="caution">
    <text evidence="1">The sequence shown here is derived from an EMBL/GenBank/DDBJ whole genome shotgun (WGS) entry which is preliminary data.</text>
</comment>
<accession>A0A5B7JVV1</accession>
<evidence type="ECO:0000313" key="2">
    <source>
        <dbReference type="Proteomes" id="UP000324222"/>
    </source>
</evidence>
<keyword evidence="2" id="KW-1185">Reference proteome</keyword>
<dbReference type="Proteomes" id="UP000324222">
    <property type="component" value="Unassembled WGS sequence"/>
</dbReference>
<proteinExistence type="predicted"/>
<dbReference type="EMBL" id="VSRR010109281">
    <property type="protein sequence ID" value="MPC97287.1"/>
    <property type="molecule type" value="Genomic_DNA"/>
</dbReference>
<dbReference type="AlphaFoldDB" id="A0A5B7JVV1"/>